<sequence>MGYYFSMISLIFLISFHSLGITFGAAFDQNDLETYIVHVEAPNTQTFTNSEDDIDVESWYNSFLPSIITNSENEPNRMVHSYRHVFKGFATKLTSEEVKEMEKNEGFISARPEKVISLHTTHSPNFLGLQQNFGFWNASNYGKGIIIGIIDSGIKPDHPSFSDEGMPPPPGKWKGRCDFNFSSACNNKLIGARYFKSGRGTPLDENGHGTHTASTAAGNFVIAGIAPHAHLAVYKVCATFCSESDVIAAMDTAIEDGVDVLSISLGSIFSSPYYDDNIALGAFSAMEKGIFVSCSAGNLGPFNFYLSNEAPWILTVGASTLDRKIRATAVLGNNETFHGELVFQPKNFSLAQLPLIYPALLNSSDFLAPYCNPTSLNKTNVRGKIVLCVVGGGITRIQQGQAVKDVGGAAMILMNPRSWANTTLAEVHVLPATYLSYEDGQKIINYINSTANPTAAITFSGTIIGDVRNPVVAAFSSRGPSELSPGILKPDIIGPGVNILAAWPFSIENNTNTNSTFNIISGTSMSCPHLSGVAALLKSSHPDWSPAAVKSAIITTANLVNLENKPIEDETFLPASIFAIGAGHVNPSRANDPGFVYDIFPEEYFPYLCGLNYTNRQVGVILQRKVNCSESIPEAQLNYPSFSIILQLTPKTYSRTVTNVGESNETYVLQVISPPGVNVIVEPSTLSFTELNEKLVYQVTFNRLANSSNNTYVQGSLIWSSNKHYVRTPIVVRLA</sequence>
<comment type="caution">
    <text evidence="1">The sequence shown here is derived from an EMBL/GenBank/DDBJ whole genome shotgun (WGS) entry which is preliminary data.</text>
</comment>
<name>A0ACC0A6Q6_CATRO</name>
<organism evidence="1 2">
    <name type="scientific">Catharanthus roseus</name>
    <name type="common">Madagascar periwinkle</name>
    <name type="synonym">Vinca rosea</name>
    <dbReference type="NCBI Taxonomy" id="4058"/>
    <lineage>
        <taxon>Eukaryota</taxon>
        <taxon>Viridiplantae</taxon>
        <taxon>Streptophyta</taxon>
        <taxon>Embryophyta</taxon>
        <taxon>Tracheophyta</taxon>
        <taxon>Spermatophyta</taxon>
        <taxon>Magnoliopsida</taxon>
        <taxon>eudicotyledons</taxon>
        <taxon>Gunneridae</taxon>
        <taxon>Pentapetalae</taxon>
        <taxon>asterids</taxon>
        <taxon>lamiids</taxon>
        <taxon>Gentianales</taxon>
        <taxon>Apocynaceae</taxon>
        <taxon>Rauvolfioideae</taxon>
        <taxon>Vinceae</taxon>
        <taxon>Catharanthinae</taxon>
        <taxon>Catharanthus</taxon>
    </lineage>
</organism>
<gene>
    <name evidence="1" type="ORF">M9H77_25385</name>
</gene>
<keyword evidence="2" id="KW-1185">Reference proteome</keyword>
<dbReference type="Proteomes" id="UP001060085">
    <property type="component" value="Linkage Group LG06"/>
</dbReference>
<evidence type="ECO:0000313" key="1">
    <source>
        <dbReference type="EMBL" id="KAI5656592.1"/>
    </source>
</evidence>
<reference evidence="2" key="1">
    <citation type="journal article" date="2023" name="Nat. Plants">
        <title>Single-cell RNA sequencing provides a high-resolution roadmap for understanding the multicellular compartmentation of specialized metabolism.</title>
        <authorList>
            <person name="Sun S."/>
            <person name="Shen X."/>
            <person name="Li Y."/>
            <person name="Li Y."/>
            <person name="Wang S."/>
            <person name="Li R."/>
            <person name="Zhang H."/>
            <person name="Shen G."/>
            <person name="Guo B."/>
            <person name="Wei J."/>
            <person name="Xu J."/>
            <person name="St-Pierre B."/>
            <person name="Chen S."/>
            <person name="Sun C."/>
        </authorList>
    </citation>
    <scope>NUCLEOTIDE SEQUENCE [LARGE SCALE GENOMIC DNA]</scope>
</reference>
<accession>A0ACC0A6Q6</accession>
<evidence type="ECO:0000313" key="2">
    <source>
        <dbReference type="Proteomes" id="UP001060085"/>
    </source>
</evidence>
<dbReference type="EMBL" id="CM044706">
    <property type="protein sequence ID" value="KAI5656592.1"/>
    <property type="molecule type" value="Genomic_DNA"/>
</dbReference>
<proteinExistence type="predicted"/>
<protein>
    <submittedName>
        <fullName evidence="1">Uncharacterized protein</fullName>
    </submittedName>
</protein>